<proteinExistence type="predicted"/>
<reference evidence="1" key="2">
    <citation type="submission" date="2018-05" db="EMBL/GenBank/DDBJ databases">
        <title>OmerRS3 (Oryza meridionalis Reference Sequence Version 3).</title>
        <authorList>
            <person name="Zhang J."/>
            <person name="Kudrna D."/>
            <person name="Lee S."/>
            <person name="Talag J."/>
            <person name="Welchert J."/>
            <person name="Wing R.A."/>
        </authorList>
    </citation>
    <scope>NUCLEOTIDE SEQUENCE [LARGE SCALE GENOMIC DNA]</scope>
    <source>
        <strain evidence="1">cv. OR44</strain>
    </source>
</reference>
<evidence type="ECO:0000313" key="2">
    <source>
        <dbReference type="Proteomes" id="UP000008021"/>
    </source>
</evidence>
<dbReference type="EnsemblPlants" id="OMERI06G17460.1">
    <property type="protein sequence ID" value="OMERI06G17460.1"/>
    <property type="gene ID" value="OMERI06G17460"/>
</dbReference>
<sequence length="126" mass="12962">MIARIVRTSALLLHDGRDLEVFLLAGVLPRRRLTSPPSTAPYRLQPGAGAGATCLLHPGSAAYRLHPRGGGAAASCAGHLVVSVSTPATPPSISSTNSVVALPADLHHQHLAPTELTAAILLLDSK</sequence>
<organism evidence="1">
    <name type="scientific">Oryza meridionalis</name>
    <dbReference type="NCBI Taxonomy" id="40149"/>
    <lineage>
        <taxon>Eukaryota</taxon>
        <taxon>Viridiplantae</taxon>
        <taxon>Streptophyta</taxon>
        <taxon>Embryophyta</taxon>
        <taxon>Tracheophyta</taxon>
        <taxon>Spermatophyta</taxon>
        <taxon>Magnoliopsida</taxon>
        <taxon>Liliopsida</taxon>
        <taxon>Poales</taxon>
        <taxon>Poaceae</taxon>
        <taxon>BOP clade</taxon>
        <taxon>Oryzoideae</taxon>
        <taxon>Oryzeae</taxon>
        <taxon>Oryzinae</taxon>
        <taxon>Oryza</taxon>
    </lineage>
</organism>
<protein>
    <submittedName>
        <fullName evidence="1">Uncharacterized protein</fullName>
    </submittedName>
</protein>
<reference evidence="1" key="1">
    <citation type="submission" date="2015-04" db="UniProtKB">
        <authorList>
            <consortium name="EnsemblPlants"/>
        </authorList>
    </citation>
    <scope>IDENTIFICATION</scope>
</reference>
<accession>A0A0E0E2C9</accession>
<dbReference type="Gramene" id="OMERI06G17460.1">
    <property type="protein sequence ID" value="OMERI06G17460.1"/>
    <property type="gene ID" value="OMERI06G17460"/>
</dbReference>
<name>A0A0E0E2C9_9ORYZ</name>
<evidence type="ECO:0000313" key="1">
    <source>
        <dbReference type="EnsemblPlants" id="OMERI06G17460.1"/>
    </source>
</evidence>
<dbReference type="HOGENOM" id="CLU_1985149_0_0_1"/>
<dbReference type="Proteomes" id="UP000008021">
    <property type="component" value="Chromosome 6"/>
</dbReference>
<dbReference type="AlphaFoldDB" id="A0A0E0E2C9"/>
<keyword evidence="2" id="KW-1185">Reference proteome</keyword>